<dbReference type="RefSeq" id="WP_070204713.1">
    <property type="nucleotide sequence ID" value="NZ_LJGZ01000109.1"/>
</dbReference>
<keyword evidence="2" id="KW-1185">Reference proteome</keyword>
<protein>
    <submittedName>
        <fullName evidence="1">Uncharacterized protein</fullName>
    </submittedName>
</protein>
<evidence type="ECO:0000313" key="1">
    <source>
        <dbReference type="EMBL" id="OEV15441.1"/>
    </source>
</evidence>
<name>A0A1E7LH49_9ACTN</name>
<proteinExistence type="predicted"/>
<comment type="caution">
    <text evidence="1">The sequence shown here is derived from an EMBL/GenBank/DDBJ whole genome shotgun (WGS) entry which is preliminary data.</text>
</comment>
<dbReference type="EMBL" id="LJGZ01000109">
    <property type="protein sequence ID" value="OEV15441.1"/>
    <property type="molecule type" value="Genomic_DNA"/>
</dbReference>
<evidence type="ECO:0000313" key="2">
    <source>
        <dbReference type="Proteomes" id="UP000175971"/>
    </source>
</evidence>
<gene>
    <name evidence="1" type="ORF">AN221_38315</name>
</gene>
<accession>A0A1E7LH49</accession>
<dbReference type="OrthoDB" id="9960422at2"/>
<reference evidence="1 2" key="1">
    <citation type="journal article" date="2016" name="Front. Microbiol.">
        <title>Comparative Genomics Analysis of Streptomyces Species Reveals Their Adaptation to the Marine Environment and Their Diversity at the Genomic Level.</title>
        <authorList>
            <person name="Tian X."/>
            <person name="Zhang Z."/>
            <person name="Yang T."/>
            <person name="Chen M."/>
            <person name="Li J."/>
            <person name="Chen F."/>
            <person name="Yang J."/>
            <person name="Li W."/>
            <person name="Zhang B."/>
            <person name="Zhang Z."/>
            <person name="Wu J."/>
            <person name="Zhang C."/>
            <person name="Long L."/>
            <person name="Xiao J."/>
        </authorList>
    </citation>
    <scope>NUCLEOTIDE SEQUENCE [LARGE SCALE GENOMIC DNA]</scope>
    <source>
        <strain evidence="1 2">SCSIO M10372</strain>
    </source>
</reference>
<sequence length="61" mass="6236">MPQTSFDAVCERMIAHSKAVGDAPSQGEVYTNSAPLMESWLEVIGAGAAFPQAAAGWAGPG</sequence>
<dbReference type="Proteomes" id="UP000175971">
    <property type="component" value="Unassembled WGS sequence"/>
</dbReference>
<organism evidence="1 2">
    <name type="scientific">Streptomyces nanshensis</name>
    <dbReference type="NCBI Taxonomy" id="518642"/>
    <lineage>
        <taxon>Bacteria</taxon>
        <taxon>Bacillati</taxon>
        <taxon>Actinomycetota</taxon>
        <taxon>Actinomycetes</taxon>
        <taxon>Kitasatosporales</taxon>
        <taxon>Streptomycetaceae</taxon>
        <taxon>Streptomyces</taxon>
    </lineage>
</organism>
<dbReference type="AlphaFoldDB" id="A0A1E7LH49"/>